<comment type="caution">
    <text evidence="2">The sequence shown here is derived from an EMBL/GenBank/DDBJ whole genome shotgun (WGS) entry which is preliminary data.</text>
</comment>
<keyword evidence="1" id="KW-0472">Membrane</keyword>
<gene>
    <name evidence="2" type="ORF">S06H3_54126</name>
</gene>
<organism evidence="2">
    <name type="scientific">marine sediment metagenome</name>
    <dbReference type="NCBI Taxonomy" id="412755"/>
    <lineage>
        <taxon>unclassified sequences</taxon>
        <taxon>metagenomes</taxon>
        <taxon>ecological metagenomes</taxon>
    </lineage>
</organism>
<evidence type="ECO:0000313" key="2">
    <source>
        <dbReference type="EMBL" id="GAI48586.1"/>
    </source>
</evidence>
<protein>
    <submittedName>
        <fullName evidence="2">Uncharacterized protein</fullName>
    </submittedName>
</protein>
<sequence length="83" mass="9089">MRKKFRLFLFISLAIGIGILVVGLSGVSHNSFLWAEKILELEGPLFQESLKSHPVDPESLEGKIINTAQLVSPAVVSVSTERV</sequence>
<name>X1Q1H1_9ZZZZ</name>
<proteinExistence type="predicted"/>
<dbReference type="AlphaFoldDB" id="X1Q1H1"/>
<keyword evidence="1" id="KW-1133">Transmembrane helix</keyword>
<accession>X1Q1H1</accession>
<reference evidence="2" key="1">
    <citation type="journal article" date="2014" name="Front. Microbiol.">
        <title>High frequency of phylogenetically diverse reductive dehalogenase-homologous genes in deep subseafloor sedimentary metagenomes.</title>
        <authorList>
            <person name="Kawai M."/>
            <person name="Futagami T."/>
            <person name="Toyoda A."/>
            <person name="Takaki Y."/>
            <person name="Nishi S."/>
            <person name="Hori S."/>
            <person name="Arai W."/>
            <person name="Tsubouchi T."/>
            <person name="Morono Y."/>
            <person name="Uchiyama I."/>
            <person name="Ito T."/>
            <person name="Fujiyama A."/>
            <person name="Inagaki F."/>
            <person name="Takami H."/>
        </authorList>
    </citation>
    <scope>NUCLEOTIDE SEQUENCE</scope>
    <source>
        <strain evidence="2">Expedition CK06-06</strain>
    </source>
</reference>
<feature type="non-terminal residue" evidence="2">
    <location>
        <position position="83"/>
    </location>
</feature>
<evidence type="ECO:0000256" key="1">
    <source>
        <dbReference type="SAM" id="Phobius"/>
    </source>
</evidence>
<keyword evidence="1" id="KW-0812">Transmembrane</keyword>
<feature type="transmembrane region" description="Helical" evidence="1">
    <location>
        <begin position="7"/>
        <end position="27"/>
    </location>
</feature>
<dbReference type="EMBL" id="BARV01034585">
    <property type="protein sequence ID" value="GAI48586.1"/>
    <property type="molecule type" value="Genomic_DNA"/>
</dbReference>